<dbReference type="InterPro" id="IPR048793">
    <property type="entry name" value="CapR_dom"/>
</dbReference>
<feature type="domain" description="CapR homology" evidence="2">
    <location>
        <begin position="173"/>
        <end position="230"/>
    </location>
</feature>
<keyword evidence="3" id="KW-0540">Nuclease</keyword>
<feature type="domain" description="Bacteriophage T5 Orf172 DNA-binding" evidence="1">
    <location>
        <begin position="329"/>
        <end position="411"/>
    </location>
</feature>
<dbReference type="InterPro" id="IPR018306">
    <property type="entry name" value="Phage_T5_Orf172_DNA-bd"/>
</dbReference>
<keyword evidence="3" id="KW-0378">Hydrolase</keyword>
<feature type="domain" description="CapR homology" evidence="2">
    <location>
        <begin position="22"/>
        <end position="88"/>
    </location>
</feature>
<dbReference type="Pfam" id="PF10544">
    <property type="entry name" value="T5orf172"/>
    <property type="match status" value="1"/>
</dbReference>
<name>A0AB39AJB5_9CAUD</name>
<evidence type="ECO:0000313" key="3">
    <source>
        <dbReference type="EMBL" id="XDG30811.1"/>
    </source>
</evidence>
<accession>A0AB39AJB5</accession>
<keyword evidence="3" id="KW-0255">Endonuclease</keyword>
<dbReference type="GO" id="GO:0004519">
    <property type="term" value="F:endonuclease activity"/>
    <property type="evidence" value="ECO:0007669"/>
    <property type="project" value="UniProtKB-KW"/>
</dbReference>
<evidence type="ECO:0000259" key="2">
    <source>
        <dbReference type="Pfam" id="PF21817"/>
    </source>
</evidence>
<protein>
    <submittedName>
        <fullName evidence="3">Homing endonuclease</fullName>
    </submittedName>
</protein>
<evidence type="ECO:0000259" key="1">
    <source>
        <dbReference type="Pfam" id="PF10544"/>
    </source>
</evidence>
<proteinExistence type="predicted"/>
<feature type="domain" description="CapR homology" evidence="2">
    <location>
        <begin position="248"/>
        <end position="305"/>
    </location>
</feature>
<reference evidence="3" key="1">
    <citation type="submission" date="2024-06" db="EMBL/GenBank/DDBJ databases">
        <authorList>
            <person name="Yang R."/>
        </authorList>
    </citation>
    <scope>NUCLEOTIDE SEQUENCE</scope>
</reference>
<sequence>MCNSCEDNKEVGIPESEWTKGQREFVGTQFQTPKGGVLTVTGVAGKNGKIAVFSLECSVCSKDKELFPDVFISTKGHLMKDQVPCGCAKSPKWTPKQDLILTNRLLEEKMPHLKAVDSIKEKGKPRKFILECDTCSKDSEQWPYGSITTPKSSLLNGSIPCGCTKNPHWSQSQYETLIYRKCAERDYKFLGFVGEWKGQYTYLRLHNLKNSNTWESTTISSFLNHGHGCPLEGLNSSSAKQRTPQTEREQQINNVFSVEGGVFVGWSNGKYKNRNSKFNWICSENHPCETSVGNFLNHNRRCKICRLIRQREKGVFYGYYPNRTDEQDFLYILNFNNKYIKVGRSFSVDERVKELRRVSKTRKISKLKIFTSNHQTVYDTEQWLHSELRERGFEYNKKNGLWSIELFDMDSLPVLEYLLKGTELEDVSDEYKD</sequence>
<organism evidence="3">
    <name type="scientific">Vibrio phage P018-4</name>
    <dbReference type="NCBI Taxonomy" id="3229728"/>
    <lineage>
        <taxon>Viruses</taxon>
        <taxon>Duplodnaviria</taxon>
        <taxon>Heunggongvirae</taxon>
        <taxon>Uroviricota</taxon>
        <taxon>Caudoviricetes</taxon>
    </lineage>
</organism>
<dbReference type="Pfam" id="PF21817">
    <property type="entry name" value="CapR"/>
    <property type="match status" value="4"/>
</dbReference>
<feature type="domain" description="CapR homology" evidence="2">
    <location>
        <begin position="97"/>
        <end position="164"/>
    </location>
</feature>
<dbReference type="EMBL" id="PP934186">
    <property type="protein sequence ID" value="XDG30811.1"/>
    <property type="molecule type" value="Genomic_DNA"/>
</dbReference>